<dbReference type="PANTHER" id="PTHR35174:SF4">
    <property type="entry name" value="BLL7163 PROTEIN"/>
    <property type="match status" value="1"/>
</dbReference>
<organism evidence="3 4">
    <name type="scientific">Pseudomonas arsenicoxydans</name>
    <dbReference type="NCBI Taxonomy" id="702115"/>
    <lineage>
        <taxon>Bacteria</taxon>
        <taxon>Pseudomonadati</taxon>
        <taxon>Pseudomonadota</taxon>
        <taxon>Gammaproteobacteria</taxon>
        <taxon>Pseudomonadales</taxon>
        <taxon>Pseudomonadaceae</taxon>
        <taxon>Pseudomonas</taxon>
    </lineage>
</organism>
<evidence type="ECO:0000313" key="4">
    <source>
        <dbReference type="Proteomes" id="UP000317933"/>
    </source>
</evidence>
<dbReference type="Proteomes" id="UP000317933">
    <property type="component" value="Unassembled WGS sequence"/>
</dbReference>
<evidence type="ECO:0000259" key="2">
    <source>
        <dbReference type="Pfam" id="PF03795"/>
    </source>
</evidence>
<dbReference type="InterPro" id="IPR005545">
    <property type="entry name" value="YCII"/>
</dbReference>
<dbReference type="Pfam" id="PF03795">
    <property type="entry name" value="YCII"/>
    <property type="match status" value="1"/>
</dbReference>
<evidence type="ECO:0000313" key="3">
    <source>
        <dbReference type="EMBL" id="TPG67706.1"/>
    </source>
</evidence>
<dbReference type="SUPFAM" id="SSF54909">
    <property type="entry name" value="Dimeric alpha+beta barrel"/>
    <property type="match status" value="1"/>
</dbReference>
<dbReference type="InterPro" id="IPR011008">
    <property type="entry name" value="Dimeric_a/b-barrel"/>
</dbReference>
<dbReference type="EMBL" id="RCZE01000018">
    <property type="protein sequence ID" value="TPG67706.1"/>
    <property type="molecule type" value="Genomic_DNA"/>
</dbReference>
<comment type="similarity">
    <text evidence="1">Belongs to the YciI family.</text>
</comment>
<reference evidence="3 4" key="1">
    <citation type="journal article" date="2019" name="Environ. Microbiol.">
        <title>Species interactions and distinct microbial communities in high Arctic permafrost affected cryosols are associated with the CH4 and CO2 gas fluxes.</title>
        <authorList>
            <person name="Altshuler I."/>
            <person name="Hamel J."/>
            <person name="Turney S."/>
            <person name="Magnuson E."/>
            <person name="Levesque R."/>
            <person name="Greer C."/>
            <person name="Whyte L.G."/>
        </authorList>
    </citation>
    <scope>NUCLEOTIDE SEQUENCE [LARGE SCALE GENOMIC DNA]</scope>
    <source>
        <strain evidence="3 4">E3</strain>
    </source>
</reference>
<dbReference type="Gene3D" id="3.30.70.1060">
    <property type="entry name" value="Dimeric alpha+beta barrel"/>
    <property type="match status" value="1"/>
</dbReference>
<dbReference type="RefSeq" id="WP_140671384.1">
    <property type="nucleotide sequence ID" value="NZ_RCZE01000018.1"/>
</dbReference>
<evidence type="ECO:0000256" key="1">
    <source>
        <dbReference type="ARBA" id="ARBA00007689"/>
    </source>
</evidence>
<protein>
    <submittedName>
        <fullName evidence="3">YciI family protein</fullName>
    </submittedName>
</protein>
<gene>
    <name evidence="3" type="ORF">EAH78_29075</name>
</gene>
<name>A0A502H2W3_9PSED</name>
<accession>A0A502H2W3</accession>
<feature type="domain" description="YCII-related" evidence="2">
    <location>
        <begin position="1"/>
        <end position="112"/>
    </location>
</feature>
<dbReference type="PANTHER" id="PTHR35174">
    <property type="entry name" value="BLL7171 PROTEIN-RELATED"/>
    <property type="match status" value="1"/>
</dbReference>
<sequence>MRFMIIIKASQDSEAGVMPTEELLTAMGNYNEELVKAGIMLEGEGLHPSSKGARVRFSGDKRSVIDGPFAETKELIAGYWIWQVKSKQEAIDWVKRCPNPMPGTDAEIEIRQVFEAEDFGAEFTPELRQQEERIRAEAKKP</sequence>
<proteinExistence type="inferred from homology"/>
<comment type="caution">
    <text evidence="3">The sequence shown here is derived from an EMBL/GenBank/DDBJ whole genome shotgun (WGS) entry which is preliminary data.</text>
</comment>
<dbReference type="AlphaFoldDB" id="A0A502H2W3"/>